<dbReference type="GeneID" id="87896152"/>
<dbReference type="Proteomes" id="UP001322138">
    <property type="component" value="Unassembled WGS sequence"/>
</dbReference>
<evidence type="ECO:0000313" key="1">
    <source>
        <dbReference type="EMBL" id="KAK4646312.1"/>
    </source>
</evidence>
<protein>
    <submittedName>
        <fullName evidence="1">Uncharacterized protein</fullName>
    </submittedName>
</protein>
<organism evidence="1 2">
    <name type="scientific">Podospora bellae-mahoneyi</name>
    <dbReference type="NCBI Taxonomy" id="2093777"/>
    <lineage>
        <taxon>Eukaryota</taxon>
        <taxon>Fungi</taxon>
        <taxon>Dikarya</taxon>
        <taxon>Ascomycota</taxon>
        <taxon>Pezizomycotina</taxon>
        <taxon>Sordariomycetes</taxon>
        <taxon>Sordariomycetidae</taxon>
        <taxon>Sordariales</taxon>
        <taxon>Podosporaceae</taxon>
        <taxon>Podospora</taxon>
    </lineage>
</organism>
<dbReference type="EMBL" id="JAFFGZ010000004">
    <property type="protein sequence ID" value="KAK4646312.1"/>
    <property type="molecule type" value="Genomic_DNA"/>
</dbReference>
<gene>
    <name evidence="1" type="ORF">QC761_209315</name>
</gene>
<name>A0ABR0FU43_9PEZI</name>
<accession>A0ABR0FU43</accession>
<proteinExistence type="predicted"/>
<reference evidence="1 2" key="1">
    <citation type="journal article" date="2023" name="bioRxiv">
        <title>High-quality genome assemblies of four members of thePodospora anserinaspecies complex.</title>
        <authorList>
            <person name="Ament-Velasquez S.L."/>
            <person name="Vogan A.A."/>
            <person name="Wallerman O."/>
            <person name="Hartmann F."/>
            <person name="Gautier V."/>
            <person name="Silar P."/>
            <person name="Giraud T."/>
            <person name="Johannesson H."/>
        </authorList>
    </citation>
    <scope>NUCLEOTIDE SEQUENCE [LARGE SCALE GENOMIC DNA]</scope>
    <source>
        <strain evidence="1 2">CBS 112042</strain>
    </source>
</reference>
<comment type="caution">
    <text evidence="1">The sequence shown here is derived from an EMBL/GenBank/DDBJ whole genome shotgun (WGS) entry which is preliminary data.</text>
</comment>
<keyword evidence="2" id="KW-1185">Reference proteome</keyword>
<evidence type="ECO:0000313" key="2">
    <source>
        <dbReference type="Proteomes" id="UP001322138"/>
    </source>
</evidence>
<sequence length="206" mass="23622">MELDDEAFAAMLAVTLLATLNKLAKETMSDEEVLKWCGRLRAIRPLIQMSFEGLEALEDYETDHPPCSSTENTCLIKGTVSEMYRTEIGHIVSPLVNRDLGKTKEFLQCLEQTWPLLFDFAIDINSSKDLFRPSGSSEVEEKFIHNESWNQICLGLTVKRLWRHARFGLKYLNPDSKAFDKEGSKTQLQLHWINTSYFSLEDSPLL</sequence>
<dbReference type="RefSeq" id="XP_062735288.1">
    <property type="nucleotide sequence ID" value="XM_062876670.1"/>
</dbReference>